<dbReference type="PANTHER" id="PTHR47926">
    <property type="entry name" value="PENTATRICOPEPTIDE REPEAT-CONTAINING PROTEIN"/>
    <property type="match status" value="1"/>
</dbReference>
<dbReference type="Pfam" id="PF01535">
    <property type="entry name" value="PPR"/>
    <property type="match status" value="4"/>
</dbReference>
<dbReference type="GO" id="GO:0009451">
    <property type="term" value="P:RNA modification"/>
    <property type="evidence" value="ECO:0007669"/>
    <property type="project" value="InterPro"/>
</dbReference>
<dbReference type="EMBL" id="CAJNRG010002085">
    <property type="protein sequence ID" value="CAF2043187.1"/>
    <property type="molecule type" value="Genomic_DNA"/>
</dbReference>
<name>A0A816P295_9BILA</name>
<dbReference type="InterPro" id="IPR046960">
    <property type="entry name" value="PPR_At4g14850-like_plant"/>
</dbReference>
<dbReference type="GO" id="GO:0003723">
    <property type="term" value="F:RNA binding"/>
    <property type="evidence" value="ECO:0007669"/>
    <property type="project" value="InterPro"/>
</dbReference>
<proteinExistence type="predicted"/>
<dbReference type="PANTHER" id="PTHR47926:SF359">
    <property type="entry name" value="PENTACOTRIPEPTIDE-REPEAT REGION OF PRORP DOMAIN-CONTAINING PROTEIN"/>
    <property type="match status" value="1"/>
</dbReference>
<dbReference type="InterPro" id="IPR011990">
    <property type="entry name" value="TPR-like_helical_dom_sf"/>
</dbReference>
<dbReference type="InterPro" id="IPR002885">
    <property type="entry name" value="PPR_rpt"/>
</dbReference>
<sequence>MKKTVSMYNVIMKGYIKNKSAKKAIDLFREIKDPDEITITLVFNVCTQLGTEKELNLLKTISPKFCNTFYSNPYVLTSLIDAFMKCGDVTSAKSLFDKSTKKTLLVYGAMMTGLIVNDQEDEAIAIFNEIHLDEFYRENHSEKQMKLLSELKHDRFESNITIYLCLLKALAKLGMLDKAQSFVQQTPTVFLTDYPIRNALIHMWIRSN</sequence>
<dbReference type="AlphaFoldDB" id="A0A816P295"/>
<dbReference type="Gene3D" id="1.25.40.10">
    <property type="entry name" value="Tetratricopeptide repeat domain"/>
    <property type="match status" value="2"/>
</dbReference>
<evidence type="ECO:0000313" key="1">
    <source>
        <dbReference type="EMBL" id="CAF2043187.1"/>
    </source>
</evidence>
<organism evidence="1 2">
    <name type="scientific">Rotaria magnacalcarata</name>
    <dbReference type="NCBI Taxonomy" id="392030"/>
    <lineage>
        <taxon>Eukaryota</taxon>
        <taxon>Metazoa</taxon>
        <taxon>Spiralia</taxon>
        <taxon>Gnathifera</taxon>
        <taxon>Rotifera</taxon>
        <taxon>Eurotatoria</taxon>
        <taxon>Bdelloidea</taxon>
        <taxon>Philodinida</taxon>
        <taxon>Philodinidae</taxon>
        <taxon>Rotaria</taxon>
    </lineage>
</organism>
<evidence type="ECO:0000313" key="2">
    <source>
        <dbReference type="Proteomes" id="UP000663887"/>
    </source>
</evidence>
<dbReference type="Proteomes" id="UP000663887">
    <property type="component" value="Unassembled WGS sequence"/>
</dbReference>
<accession>A0A816P295</accession>
<protein>
    <recommendedName>
        <fullName evidence="3">Pentatricopeptide repeat-containing protein</fullName>
    </recommendedName>
</protein>
<comment type="caution">
    <text evidence="1">The sequence shown here is derived from an EMBL/GenBank/DDBJ whole genome shotgun (WGS) entry which is preliminary data.</text>
</comment>
<evidence type="ECO:0008006" key="3">
    <source>
        <dbReference type="Google" id="ProtNLM"/>
    </source>
</evidence>
<gene>
    <name evidence="1" type="ORF">XDN619_LOCUS7100</name>
</gene>
<dbReference type="NCBIfam" id="TIGR00756">
    <property type="entry name" value="PPR"/>
    <property type="match status" value="1"/>
</dbReference>
<reference evidence="1" key="1">
    <citation type="submission" date="2021-02" db="EMBL/GenBank/DDBJ databases">
        <authorList>
            <person name="Nowell W R."/>
        </authorList>
    </citation>
    <scope>NUCLEOTIDE SEQUENCE</scope>
</reference>